<dbReference type="PANTHER" id="PTHR10353:SF209">
    <property type="entry name" value="GALACTOLIPID GALACTOSYLTRANSFERASE SFR2, CHLOROPLASTIC"/>
    <property type="match status" value="1"/>
</dbReference>
<dbReference type="SUPFAM" id="SSF51445">
    <property type="entry name" value="(Trans)glycosidases"/>
    <property type="match status" value="1"/>
</dbReference>
<protein>
    <submittedName>
        <fullName evidence="4">Uncharacterized protein</fullName>
    </submittedName>
</protein>
<dbReference type="AlphaFoldDB" id="A0A644ZH76"/>
<dbReference type="GO" id="GO:0005975">
    <property type="term" value="P:carbohydrate metabolic process"/>
    <property type="evidence" value="ECO:0007669"/>
    <property type="project" value="InterPro"/>
</dbReference>
<reference evidence="4" key="1">
    <citation type="submission" date="2019-08" db="EMBL/GenBank/DDBJ databases">
        <authorList>
            <person name="Kucharzyk K."/>
            <person name="Murdoch R.W."/>
            <person name="Higgins S."/>
            <person name="Loffler F."/>
        </authorList>
    </citation>
    <scope>NUCLEOTIDE SEQUENCE</scope>
</reference>
<evidence type="ECO:0000256" key="1">
    <source>
        <dbReference type="ARBA" id="ARBA00010838"/>
    </source>
</evidence>
<dbReference type="Gene3D" id="3.20.20.80">
    <property type="entry name" value="Glycosidases"/>
    <property type="match status" value="1"/>
</dbReference>
<dbReference type="Pfam" id="PF00232">
    <property type="entry name" value="Glyco_hydro_1"/>
    <property type="match status" value="1"/>
</dbReference>
<gene>
    <name evidence="4" type="ORF">SDC9_86836</name>
</gene>
<organism evidence="4">
    <name type="scientific">bioreactor metagenome</name>
    <dbReference type="NCBI Taxonomy" id="1076179"/>
    <lineage>
        <taxon>unclassified sequences</taxon>
        <taxon>metagenomes</taxon>
        <taxon>ecological metagenomes</taxon>
    </lineage>
</organism>
<keyword evidence="2" id="KW-0378">Hydrolase</keyword>
<dbReference type="InterPro" id="IPR017853">
    <property type="entry name" value="GH"/>
</dbReference>
<accession>A0A644ZH76</accession>
<dbReference type="InterPro" id="IPR001360">
    <property type="entry name" value="Glyco_hydro_1"/>
</dbReference>
<dbReference type="EMBL" id="VSSQ01008913">
    <property type="protein sequence ID" value="MPM40196.1"/>
    <property type="molecule type" value="Genomic_DNA"/>
</dbReference>
<sequence>MKTDRFLWCCGIEDTFIADPHPLTGKTLDEYELTGHYQNWKADFSKVKSLGVDALRWGVPWYKVQPEENRWDWSWTDQAIPYLVEEQKVDLILDLMHYGTPLWMRDSFLHPDYPQYVEAYTAKVIERYGNLIHMATPFNEPHTAAEFAGRKGQWPPYLSGYDGYLAVYKAIMKGTLRQTALLQASGCTCVQVECSGGTLTEEPVLSETALIETTVQSMFFDFLTGDLSPLEPLYPFLKANGFTSADFSYFSQRGTGIDVMGVNFYPQFSFQHIGLDGKGREVRKNHQLWTEDLVRTLRSRYERYRCPMMVTETSVRDDLAMKEKWLGEASQAVLAEFEAGLPVVGFTWFPVIDMYDWEYRVGEGTKDQFKARFGFWDQERNEYCGAPQYRKIITGAKESRR</sequence>
<evidence type="ECO:0000313" key="4">
    <source>
        <dbReference type="EMBL" id="MPM40196.1"/>
    </source>
</evidence>
<evidence type="ECO:0000256" key="2">
    <source>
        <dbReference type="ARBA" id="ARBA00022801"/>
    </source>
</evidence>
<dbReference type="PANTHER" id="PTHR10353">
    <property type="entry name" value="GLYCOSYL HYDROLASE"/>
    <property type="match status" value="1"/>
</dbReference>
<name>A0A644ZH76_9ZZZZ</name>
<comment type="caution">
    <text evidence="4">The sequence shown here is derived from an EMBL/GenBank/DDBJ whole genome shotgun (WGS) entry which is preliminary data.</text>
</comment>
<dbReference type="GO" id="GO:0008422">
    <property type="term" value="F:beta-glucosidase activity"/>
    <property type="evidence" value="ECO:0007669"/>
    <property type="project" value="TreeGrafter"/>
</dbReference>
<comment type="similarity">
    <text evidence="1">Belongs to the glycosyl hydrolase 1 family.</text>
</comment>
<keyword evidence="3" id="KW-0326">Glycosidase</keyword>
<evidence type="ECO:0000256" key="3">
    <source>
        <dbReference type="ARBA" id="ARBA00023295"/>
    </source>
</evidence>
<proteinExistence type="inferred from homology"/>